<dbReference type="Pfam" id="PF04055">
    <property type="entry name" value="Radical_SAM"/>
    <property type="match status" value="1"/>
</dbReference>
<evidence type="ECO:0000313" key="7">
    <source>
        <dbReference type="Proteomes" id="UP000825051"/>
    </source>
</evidence>
<gene>
    <name evidence="6" type="ORF">K0B96_01140</name>
</gene>
<keyword evidence="2" id="KW-0408">Iron</keyword>
<organism evidence="6 7">
    <name type="scientific">Horticoccus luteus</name>
    <dbReference type="NCBI Taxonomy" id="2862869"/>
    <lineage>
        <taxon>Bacteria</taxon>
        <taxon>Pseudomonadati</taxon>
        <taxon>Verrucomicrobiota</taxon>
        <taxon>Opitutia</taxon>
        <taxon>Opitutales</taxon>
        <taxon>Opitutaceae</taxon>
        <taxon>Horticoccus</taxon>
    </lineage>
</organism>
<dbReference type="GO" id="GO:0003824">
    <property type="term" value="F:catalytic activity"/>
    <property type="evidence" value="ECO:0007669"/>
    <property type="project" value="InterPro"/>
</dbReference>
<reference evidence="6" key="1">
    <citation type="submission" date="2021-08" db="EMBL/GenBank/DDBJ databases">
        <title>Genome of a novel bacterium of the phylum Verrucomicrobia, Oleiharenicola sp. KSB-15.</title>
        <authorList>
            <person name="Chung J.-H."/>
            <person name="Ahn J.-H."/>
            <person name="Yoon Y."/>
            <person name="Kim D.-Y."/>
            <person name="An S.-H."/>
            <person name="Park I."/>
            <person name="Yeon J."/>
        </authorList>
    </citation>
    <scope>NUCLEOTIDE SEQUENCE</scope>
    <source>
        <strain evidence="6">KSB-15</strain>
    </source>
</reference>
<feature type="domain" description="Elp3/MiaA/NifB-like radical SAM core" evidence="5">
    <location>
        <begin position="65"/>
        <end position="293"/>
    </location>
</feature>
<keyword evidence="7" id="KW-1185">Reference proteome</keyword>
<proteinExistence type="predicted"/>
<name>A0A8F9XGI4_9BACT</name>
<dbReference type="SMART" id="SM00729">
    <property type="entry name" value="Elp3"/>
    <property type="match status" value="1"/>
</dbReference>
<keyword evidence="1" id="KW-0479">Metal-binding</keyword>
<evidence type="ECO:0000256" key="4">
    <source>
        <dbReference type="SAM" id="MobiDB-lite"/>
    </source>
</evidence>
<dbReference type="InterPro" id="IPR040086">
    <property type="entry name" value="MJ0683-like"/>
</dbReference>
<dbReference type="EMBL" id="CP080507">
    <property type="protein sequence ID" value="QYM79252.1"/>
    <property type="molecule type" value="Genomic_DNA"/>
</dbReference>
<sequence length="354" mass="39237">MSSNFASPPPPGRGARNNPPNRFERLHVEADPDCPPEEQPHPRTEFIVDHSATILTANDSPDVPFTMGLNPYRGCEHGCAYCFARPYHEYLGFSSGLDFETKIMVKLRAPELLRAELSAARWRPQSITMSGVTDCYQPAERRFQLTRRCLEVCAEFRNPVALITKNFLVTRDCDVLAELARWDAAAVFVTITTLDADLAGKLEPRAARPSARLEALRQLSQAGIPTGVMVAPIIPGLTDHEMPAILAAAAQAGARSAGYTVLRLPWAVKEVFTQWLDDHAPGKKERVLSRVREVRGGKLNVSEWGARLRGEGIFADQIRELFHVAARRAGLAQGRLELSTAHFRRPAGAQLELW</sequence>
<dbReference type="SUPFAM" id="SSF102114">
    <property type="entry name" value="Radical SAM enzymes"/>
    <property type="match status" value="1"/>
</dbReference>
<keyword evidence="3" id="KW-0411">Iron-sulfur</keyword>
<dbReference type="NCBIfam" id="NF033668">
    <property type="entry name" value="rSAM_PA0069"/>
    <property type="match status" value="1"/>
</dbReference>
<dbReference type="InterPro" id="IPR007197">
    <property type="entry name" value="rSAM"/>
</dbReference>
<evidence type="ECO:0000256" key="3">
    <source>
        <dbReference type="ARBA" id="ARBA00023014"/>
    </source>
</evidence>
<dbReference type="InterPro" id="IPR006638">
    <property type="entry name" value="Elp3/MiaA/NifB-like_rSAM"/>
</dbReference>
<dbReference type="PANTHER" id="PTHR43432">
    <property type="entry name" value="SLR0285 PROTEIN"/>
    <property type="match status" value="1"/>
</dbReference>
<dbReference type="GO" id="GO:0046872">
    <property type="term" value="F:metal ion binding"/>
    <property type="evidence" value="ECO:0007669"/>
    <property type="project" value="UniProtKB-KW"/>
</dbReference>
<dbReference type="KEGG" id="ole:K0B96_01140"/>
<dbReference type="PANTHER" id="PTHR43432:SF3">
    <property type="entry name" value="SLR0285 PROTEIN"/>
    <property type="match status" value="1"/>
</dbReference>
<evidence type="ECO:0000313" key="6">
    <source>
        <dbReference type="EMBL" id="QYM79252.1"/>
    </source>
</evidence>
<evidence type="ECO:0000256" key="2">
    <source>
        <dbReference type="ARBA" id="ARBA00023004"/>
    </source>
</evidence>
<feature type="region of interest" description="Disordered" evidence="4">
    <location>
        <begin position="1"/>
        <end position="42"/>
    </location>
</feature>
<dbReference type="SFLD" id="SFLDG01084">
    <property type="entry name" value="Uncharacterised_Radical_SAM_Su"/>
    <property type="match status" value="1"/>
</dbReference>
<dbReference type="AlphaFoldDB" id="A0A8F9XGI4"/>
<dbReference type="Proteomes" id="UP000825051">
    <property type="component" value="Chromosome"/>
</dbReference>
<dbReference type="RefSeq" id="WP_220162890.1">
    <property type="nucleotide sequence ID" value="NZ_CP080507.1"/>
</dbReference>
<evidence type="ECO:0000256" key="1">
    <source>
        <dbReference type="ARBA" id="ARBA00022723"/>
    </source>
</evidence>
<dbReference type="CDD" id="cd01335">
    <property type="entry name" value="Radical_SAM"/>
    <property type="match status" value="1"/>
</dbReference>
<dbReference type="InterPro" id="IPR058240">
    <property type="entry name" value="rSAM_sf"/>
</dbReference>
<accession>A0A8F9XGI4</accession>
<dbReference type="Gene3D" id="3.80.30.30">
    <property type="match status" value="1"/>
</dbReference>
<dbReference type="GO" id="GO:0051536">
    <property type="term" value="F:iron-sulfur cluster binding"/>
    <property type="evidence" value="ECO:0007669"/>
    <property type="project" value="UniProtKB-KW"/>
</dbReference>
<protein>
    <submittedName>
        <fullName evidence="6">PA0069 family radical SAM protein</fullName>
    </submittedName>
</protein>
<evidence type="ECO:0000259" key="5">
    <source>
        <dbReference type="SMART" id="SM00729"/>
    </source>
</evidence>
<dbReference type="SFLD" id="SFLDS00029">
    <property type="entry name" value="Radical_SAM"/>
    <property type="match status" value="1"/>
</dbReference>